<name>A0A1M5KGD4_9FLAO</name>
<evidence type="ECO:0000259" key="1">
    <source>
        <dbReference type="Pfam" id="PF01910"/>
    </source>
</evidence>
<dbReference type="Pfam" id="PF01910">
    <property type="entry name" value="Thiamine_BP"/>
    <property type="match status" value="1"/>
</dbReference>
<dbReference type="RefSeq" id="WP_073178054.1">
    <property type="nucleotide sequence ID" value="NZ_FQWL01000002.1"/>
</dbReference>
<dbReference type="OrthoDB" id="164222at2"/>
<accession>A0A1M5KGD4</accession>
<feature type="domain" description="Thiamine-binding protein" evidence="1">
    <location>
        <begin position="5"/>
        <end position="75"/>
    </location>
</feature>
<gene>
    <name evidence="2" type="ORF">SAMN04488116_1567</name>
</gene>
<dbReference type="Gene3D" id="3.30.70.930">
    <property type="match status" value="1"/>
</dbReference>
<dbReference type="InterPro" id="IPR029756">
    <property type="entry name" value="MTH1187/YkoF-like"/>
</dbReference>
<dbReference type="EMBL" id="FQWL01000002">
    <property type="protein sequence ID" value="SHG51801.1"/>
    <property type="molecule type" value="Genomic_DNA"/>
</dbReference>
<dbReference type="STRING" id="570519.SAMN04488116_1567"/>
<dbReference type="InterPro" id="IPR002767">
    <property type="entry name" value="Thiamine_BP"/>
</dbReference>
<reference evidence="3" key="1">
    <citation type="submission" date="2016-11" db="EMBL/GenBank/DDBJ databases">
        <authorList>
            <person name="Varghese N."/>
            <person name="Submissions S."/>
        </authorList>
    </citation>
    <scope>NUCLEOTIDE SEQUENCE [LARGE SCALE GENOMIC DNA]</scope>
    <source>
        <strain evidence="3">DSM 22638</strain>
    </source>
</reference>
<organism evidence="2 3">
    <name type="scientific">Flagellimonas flava</name>
    <dbReference type="NCBI Taxonomy" id="570519"/>
    <lineage>
        <taxon>Bacteria</taxon>
        <taxon>Pseudomonadati</taxon>
        <taxon>Bacteroidota</taxon>
        <taxon>Flavobacteriia</taxon>
        <taxon>Flavobacteriales</taxon>
        <taxon>Flavobacteriaceae</taxon>
        <taxon>Flagellimonas</taxon>
    </lineage>
</organism>
<dbReference type="Proteomes" id="UP000184532">
    <property type="component" value="Unassembled WGS sequence"/>
</dbReference>
<keyword evidence="3" id="KW-1185">Reference proteome</keyword>
<evidence type="ECO:0000313" key="2">
    <source>
        <dbReference type="EMBL" id="SHG51801.1"/>
    </source>
</evidence>
<protein>
    <submittedName>
        <fullName evidence="2">Uncharacterized conserved protein YqgV, UPF0045/DUF77 family</fullName>
    </submittedName>
</protein>
<sequence length="86" mass="9997">MKISVELTLTPLQDNFEPPIIEFIKKLRASDLTVLENPLSTQVYGEYDEVMELLNKEIKSTFGNLEHVVLNMKIVKSDRSQYEPHF</sequence>
<evidence type="ECO:0000313" key="3">
    <source>
        <dbReference type="Proteomes" id="UP000184532"/>
    </source>
</evidence>
<proteinExistence type="predicted"/>
<dbReference type="AlphaFoldDB" id="A0A1M5KGD4"/>
<dbReference type="SUPFAM" id="SSF89957">
    <property type="entry name" value="MTH1187/YkoF-like"/>
    <property type="match status" value="1"/>
</dbReference>